<reference evidence="2" key="1">
    <citation type="journal article" date="2022" name="Phytopathology">
        <title>Complete circularized genome resources of seven strains of Xylella fastidiosa subsp. fastidiosa using hybrid assembly reveals unknown plasmids.</title>
        <authorList>
            <person name="Velasco-Amo M.D.P."/>
            <person name="Arias-Giraldo L.F.F."/>
            <person name="Ecija M.R."/>
            <person name="De La Fuente L."/>
            <person name="Marco-Noales E."/>
            <person name="Moralejo E."/>
            <person name="Navas-Cort J.A."/>
            <person name="Landa B.B."/>
        </authorList>
    </citation>
    <scope>NUCLEOTIDE SEQUENCE</scope>
    <source>
        <strain evidence="2">CFBP8073</strain>
    </source>
</reference>
<gene>
    <name evidence="2" type="ORF">OK117_04295</name>
</gene>
<reference evidence="2" key="2">
    <citation type="submission" date="2022-10" db="EMBL/GenBank/DDBJ databases">
        <authorList>
            <person name="Landa B."/>
            <person name="Arias-Giraldo L.F."/>
            <person name="Roman-Ecija M."/>
            <person name="Velasco-Amo M.P."/>
            <person name="De La Fuente L."/>
            <person name="Marco-Noales E."/>
            <person name="Moralejo E."/>
        </authorList>
    </citation>
    <scope>NUCLEOTIDE SEQUENCE</scope>
    <source>
        <strain evidence="2">CFBP8073</strain>
    </source>
</reference>
<name>A0AAJ5UJJ9_XYLFS</name>
<accession>A0AAJ5UJJ9</accession>
<evidence type="ECO:0000259" key="1">
    <source>
        <dbReference type="Pfam" id="PF13986"/>
    </source>
</evidence>
<dbReference type="Pfam" id="PF13986">
    <property type="entry name" value="DUF4224"/>
    <property type="match status" value="1"/>
</dbReference>
<proteinExistence type="predicted"/>
<dbReference type="Proteomes" id="UP001211513">
    <property type="component" value="Chromosome"/>
</dbReference>
<organism evidence="2 3">
    <name type="scientific">Xylella fastidiosa subsp. fastidiosa</name>
    <dbReference type="NCBI Taxonomy" id="644356"/>
    <lineage>
        <taxon>Bacteria</taxon>
        <taxon>Pseudomonadati</taxon>
        <taxon>Pseudomonadota</taxon>
        <taxon>Gammaproteobacteria</taxon>
        <taxon>Lysobacterales</taxon>
        <taxon>Lysobacteraceae</taxon>
        <taxon>Xylella</taxon>
    </lineage>
</organism>
<sequence length="101" mass="11844">MNKRPISYDALVDNVPLRETALGDSEFLTPEEMHTLTGYQFKSCQCRWLTNNGWRFTISRNGFPIISRKYLHMRLIGESPHAADTSTYYRTYPNLDAIRKR</sequence>
<dbReference type="EMBL" id="CP109886">
    <property type="protein sequence ID" value="WCF29094.1"/>
    <property type="molecule type" value="Genomic_DNA"/>
</dbReference>
<dbReference type="InterPro" id="IPR025319">
    <property type="entry name" value="DUF4224"/>
</dbReference>
<feature type="domain" description="DUF4224" evidence="1">
    <location>
        <begin position="27"/>
        <end position="70"/>
    </location>
</feature>
<protein>
    <submittedName>
        <fullName evidence="2">DUF4224 domain-containing protein</fullName>
    </submittedName>
</protein>
<evidence type="ECO:0000313" key="3">
    <source>
        <dbReference type="Proteomes" id="UP001211513"/>
    </source>
</evidence>
<dbReference type="AlphaFoldDB" id="A0AAJ5UJJ9"/>
<evidence type="ECO:0000313" key="2">
    <source>
        <dbReference type="EMBL" id="WCF29094.1"/>
    </source>
</evidence>
<dbReference type="RefSeq" id="WP_081046872.1">
    <property type="nucleotide sequence ID" value="NZ_CP109886.1"/>
</dbReference>